<dbReference type="PANTHER" id="PTHR12558:SF13">
    <property type="entry name" value="CELL DIVISION CYCLE PROTEIN 27 HOMOLOG"/>
    <property type="match status" value="1"/>
</dbReference>
<dbReference type="Pfam" id="PF13431">
    <property type="entry name" value="TPR_17"/>
    <property type="match status" value="1"/>
</dbReference>
<dbReference type="SUPFAM" id="SSF54001">
    <property type="entry name" value="Cysteine proteinases"/>
    <property type="match status" value="1"/>
</dbReference>
<dbReference type="InterPro" id="IPR002931">
    <property type="entry name" value="Transglutaminase-like"/>
</dbReference>
<feature type="repeat" description="TPR" evidence="1">
    <location>
        <begin position="212"/>
        <end position="245"/>
    </location>
</feature>
<keyword evidence="1" id="KW-0802">TPR repeat</keyword>
<dbReference type="Gene3D" id="3.10.620.30">
    <property type="match status" value="1"/>
</dbReference>
<dbReference type="Pfam" id="PF01841">
    <property type="entry name" value="Transglut_core"/>
    <property type="match status" value="1"/>
</dbReference>
<evidence type="ECO:0000313" key="3">
    <source>
        <dbReference type="EMBL" id="TLM79907.1"/>
    </source>
</evidence>
<evidence type="ECO:0000259" key="2">
    <source>
        <dbReference type="Pfam" id="PF01841"/>
    </source>
</evidence>
<name>A0ABY2UMR5_9GAMM</name>
<dbReference type="PROSITE" id="PS50005">
    <property type="entry name" value="TPR"/>
    <property type="match status" value="2"/>
</dbReference>
<dbReference type="InterPro" id="IPR011990">
    <property type="entry name" value="TPR-like_helical_dom_sf"/>
</dbReference>
<dbReference type="Gene3D" id="1.25.40.10">
    <property type="entry name" value="Tetratricopeptide repeat domain"/>
    <property type="match status" value="2"/>
</dbReference>
<dbReference type="EMBL" id="VANI01000001">
    <property type="protein sequence ID" value="TLM79907.1"/>
    <property type="molecule type" value="Genomic_DNA"/>
</dbReference>
<organism evidence="3 4">
    <name type="scientific">Microbulbifer harenosus</name>
    <dbReference type="NCBI Taxonomy" id="2576840"/>
    <lineage>
        <taxon>Bacteria</taxon>
        <taxon>Pseudomonadati</taxon>
        <taxon>Pseudomonadota</taxon>
        <taxon>Gammaproteobacteria</taxon>
        <taxon>Cellvibrionales</taxon>
        <taxon>Microbulbiferaceae</taxon>
        <taxon>Microbulbifer</taxon>
    </lineage>
</organism>
<proteinExistence type="predicted"/>
<gene>
    <name evidence="3" type="ORF">FDY93_00575</name>
</gene>
<protein>
    <submittedName>
        <fullName evidence="3">Tetratricopeptide repeat protein</fullName>
    </submittedName>
</protein>
<comment type="caution">
    <text evidence="3">The sequence shown here is derived from an EMBL/GenBank/DDBJ whole genome shotgun (WGS) entry which is preliminary data.</text>
</comment>
<evidence type="ECO:0000256" key="1">
    <source>
        <dbReference type="PROSITE-ProRule" id="PRU00339"/>
    </source>
</evidence>
<dbReference type="Proteomes" id="UP000306791">
    <property type="component" value="Unassembled WGS sequence"/>
</dbReference>
<feature type="domain" description="Transglutaminase-like" evidence="2">
    <location>
        <begin position="87"/>
        <end position="152"/>
    </location>
</feature>
<feature type="repeat" description="TPR" evidence="1">
    <location>
        <begin position="246"/>
        <end position="279"/>
    </location>
</feature>
<sequence>MKTPENSGLKRLRWSQVLFVRATRFGACLLLMLLWGCSSTLPTPEAAIDPNWLLSGEVLFAEPVAPEMLPDDDILGLEPEIRRYLAQIAPDESPQQRLVALVHAFENRDFTVQYQADRTLTASETYTRQQGNCMAFTVMMVAMARELGAEAHFNQVEVPPVWGHEEAQTFVVYRHINMVSETSRGRRVVDFNLAAYDPVYDQQKISDAEAFGQYYSNRGIEWMQQGDMRQAFLYLRKALALRPESADLWANLGAFYSRNQQPEAAEQSYLQALQLQEDHNIAISNIERLYRKQQRFALADQYAEKARFHRQRNPYYLYYQARNAYEHGDYKNAKRQLKRALWRHENDHRFHFLLGLTNFKLGEIEDSLEHFSAAFSLANNPGTQQAYNRKLEYLRNQQQ</sequence>
<dbReference type="PANTHER" id="PTHR12558">
    <property type="entry name" value="CELL DIVISION CYCLE 16,23,27"/>
    <property type="match status" value="1"/>
</dbReference>
<dbReference type="SMART" id="SM00028">
    <property type="entry name" value="TPR"/>
    <property type="match status" value="4"/>
</dbReference>
<dbReference type="InterPro" id="IPR019734">
    <property type="entry name" value="TPR_rpt"/>
</dbReference>
<accession>A0ABY2UMR5</accession>
<dbReference type="Pfam" id="PF13432">
    <property type="entry name" value="TPR_16"/>
    <property type="match status" value="1"/>
</dbReference>
<reference evidence="3 4" key="1">
    <citation type="submission" date="2019-05" db="EMBL/GenBank/DDBJ databases">
        <title>Microbulbifer harenosus sp. nov., an alginate-degrading bacterium isolated from coastal sand.</title>
        <authorList>
            <person name="Huang H."/>
            <person name="Mo K."/>
            <person name="Bao S."/>
        </authorList>
    </citation>
    <scope>NUCLEOTIDE SEQUENCE [LARGE SCALE GENOMIC DNA]</scope>
    <source>
        <strain evidence="3 4">HB161719</strain>
    </source>
</reference>
<dbReference type="SUPFAM" id="SSF48452">
    <property type="entry name" value="TPR-like"/>
    <property type="match status" value="1"/>
</dbReference>
<keyword evidence="4" id="KW-1185">Reference proteome</keyword>
<evidence type="ECO:0000313" key="4">
    <source>
        <dbReference type="Proteomes" id="UP000306791"/>
    </source>
</evidence>
<dbReference type="InterPro" id="IPR038765">
    <property type="entry name" value="Papain-like_cys_pep_sf"/>
</dbReference>